<organism evidence="2">
    <name type="scientific">viral metagenome</name>
    <dbReference type="NCBI Taxonomy" id="1070528"/>
    <lineage>
        <taxon>unclassified sequences</taxon>
        <taxon>metagenomes</taxon>
        <taxon>organismal metagenomes</taxon>
    </lineage>
</organism>
<evidence type="ECO:0000313" key="2">
    <source>
        <dbReference type="EMBL" id="QHT96907.1"/>
    </source>
</evidence>
<dbReference type="EMBL" id="MN740269">
    <property type="protein sequence ID" value="QHT96907.1"/>
    <property type="molecule type" value="Genomic_DNA"/>
</dbReference>
<feature type="compositionally biased region" description="Basic and acidic residues" evidence="1">
    <location>
        <begin position="102"/>
        <end position="112"/>
    </location>
</feature>
<feature type="region of interest" description="Disordered" evidence="1">
    <location>
        <begin position="141"/>
        <end position="162"/>
    </location>
</feature>
<sequence length="162" mass="18277">MDHQAPPSYLSGSSCPPSPCWTSDDESLDMADMADMSHWRRPHTTRYHTTRYDEWLEDQEKYEALSTKGRDDGFTAAWNRVFPERPVGEDGQFLDSSAADRPLAESSRKRGRCETCDVSTREAKKPRDDHVLRVETSLPVETTLVDTSPEPSPAMLSPVLFG</sequence>
<dbReference type="AlphaFoldDB" id="A0A6C0IYY5"/>
<protein>
    <submittedName>
        <fullName evidence="2">Uncharacterized protein</fullName>
    </submittedName>
</protein>
<name>A0A6C0IYY5_9ZZZZ</name>
<evidence type="ECO:0000256" key="1">
    <source>
        <dbReference type="SAM" id="MobiDB-lite"/>
    </source>
</evidence>
<reference evidence="2" key="1">
    <citation type="journal article" date="2020" name="Nature">
        <title>Giant virus diversity and host interactions through global metagenomics.</title>
        <authorList>
            <person name="Schulz F."/>
            <person name="Roux S."/>
            <person name="Paez-Espino D."/>
            <person name="Jungbluth S."/>
            <person name="Walsh D.A."/>
            <person name="Denef V.J."/>
            <person name="McMahon K.D."/>
            <person name="Konstantinidis K.T."/>
            <person name="Eloe-Fadrosh E.A."/>
            <person name="Kyrpides N.C."/>
            <person name="Woyke T."/>
        </authorList>
    </citation>
    <scope>NUCLEOTIDE SEQUENCE</scope>
    <source>
        <strain evidence="2">GVMAG-M-3300024336-7</strain>
    </source>
</reference>
<accession>A0A6C0IYY5</accession>
<feature type="region of interest" description="Disordered" evidence="1">
    <location>
        <begin position="86"/>
        <end position="112"/>
    </location>
</feature>
<feature type="region of interest" description="Disordered" evidence="1">
    <location>
        <begin position="1"/>
        <end position="26"/>
    </location>
</feature>
<proteinExistence type="predicted"/>